<dbReference type="EMBL" id="RHLK01000002">
    <property type="protein sequence ID" value="MVO98506.1"/>
    <property type="molecule type" value="Genomic_DNA"/>
</dbReference>
<keyword evidence="2" id="KW-1185">Reference proteome</keyword>
<sequence>MTCRFVHDKRLGIPLPEFDQEWEDFSVEERGAILLKWETIRGTIPERIKQLEGFIIAKQNKLNVEDDFPTSCALNYEIADLASTINDLHLWFRTHQNVESKRHG</sequence>
<accession>A0A7X3JXY5</accession>
<comment type="caution">
    <text evidence="1">The sequence shown here is derived from an EMBL/GenBank/DDBJ whole genome shotgun (WGS) entry which is preliminary data.</text>
</comment>
<reference evidence="1 2" key="1">
    <citation type="journal article" date="2019" name="Microorganisms">
        <title>Paenibacillus lutrae sp. nov., A Chitinolytic Species Isolated from A River Otter in Castril Natural Park, Granada, Spain.</title>
        <authorList>
            <person name="Rodriguez M."/>
            <person name="Reina J.C."/>
            <person name="Bejar V."/>
            <person name="Llamas I."/>
        </authorList>
    </citation>
    <scope>NUCLEOTIDE SEQUENCE [LARGE SCALE GENOMIC DNA]</scope>
    <source>
        <strain evidence="1 2">N10</strain>
    </source>
</reference>
<dbReference type="RefSeq" id="WP_166541799.1">
    <property type="nucleotide sequence ID" value="NZ_RHLK01000002.1"/>
</dbReference>
<evidence type="ECO:0000313" key="2">
    <source>
        <dbReference type="Proteomes" id="UP000490800"/>
    </source>
</evidence>
<dbReference type="AlphaFoldDB" id="A0A7X3JXY5"/>
<evidence type="ECO:0000313" key="1">
    <source>
        <dbReference type="EMBL" id="MVO98506.1"/>
    </source>
</evidence>
<organism evidence="1 2">
    <name type="scientific">Paenibacillus lutrae</name>
    <dbReference type="NCBI Taxonomy" id="2078573"/>
    <lineage>
        <taxon>Bacteria</taxon>
        <taxon>Bacillati</taxon>
        <taxon>Bacillota</taxon>
        <taxon>Bacilli</taxon>
        <taxon>Bacillales</taxon>
        <taxon>Paenibacillaceae</taxon>
        <taxon>Paenibacillus</taxon>
    </lineage>
</organism>
<protein>
    <submittedName>
        <fullName evidence="1">Uncharacterized protein</fullName>
    </submittedName>
</protein>
<gene>
    <name evidence="1" type="ORF">EDM21_02980</name>
</gene>
<name>A0A7X3JXY5_9BACL</name>
<dbReference type="Proteomes" id="UP000490800">
    <property type="component" value="Unassembled WGS sequence"/>
</dbReference>
<proteinExistence type="predicted"/>